<dbReference type="PANTHER" id="PTHR46038:SF38">
    <property type="entry name" value="GLYCOSYLTRANSFERASE-RELATED"/>
    <property type="match status" value="1"/>
</dbReference>
<feature type="domain" description="Nucleotide-diphospho-sugar transferase" evidence="2">
    <location>
        <begin position="38"/>
        <end position="238"/>
    </location>
</feature>
<organism evidence="3 4">
    <name type="scientific">Carpinus fangiana</name>
    <dbReference type="NCBI Taxonomy" id="176857"/>
    <lineage>
        <taxon>Eukaryota</taxon>
        <taxon>Viridiplantae</taxon>
        <taxon>Streptophyta</taxon>
        <taxon>Embryophyta</taxon>
        <taxon>Tracheophyta</taxon>
        <taxon>Spermatophyta</taxon>
        <taxon>Magnoliopsida</taxon>
        <taxon>eudicotyledons</taxon>
        <taxon>Gunneridae</taxon>
        <taxon>Pentapetalae</taxon>
        <taxon>rosids</taxon>
        <taxon>fabids</taxon>
        <taxon>Fagales</taxon>
        <taxon>Betulaceae</taxon>
        <taxon>Carpinus</taxon>
    </lineage>
</organism>
<dbReference type="InterPro" id="IPR044821">
    <property type="entry name" value="At1g28695/At4g15970-like"/>
</dbReference>
<dbReference type="OrthoDB" id="540503at2759"/>
<dbReference type="Pfam" id="PF03407">
    <property type="entry name" value="Nucleotid_trans"/>
    <property type="match status" value="1"/>
</dbReference>
<protein>
    <recommendedName>
        <fullName evidence="2">Nucleotide-diphospho-sugar transferase domain-containing protein</fullName>
    </recommendedName>
</protein>
<dbReference type="AlphaFoldDB" id="A0A5N6RVI8"/>
<evidence type="ECO:0000313" key="4">
    <source>
        <dbReference type="Proteomes" id="UP000327013"/>
    </source>
</evidence>
<feature type="compositionally biased region" description="Polar residues" evidence="1">
    <location>
        <begin position="253"/>
        <end position="265"/>
    </location>
</feature>
<evidence type="ECO:0000313" key="3">
    <source>
        <dbReference type="EMBL" id="KAE8125927.1"/>
    </source>
</evidence>
<sequence>MEDRTVILTTLNDAWAEPKSMFDLFLESFRIGNETKRFLNNLVVICWDRKAYGRCLYLHPHCYYLDTTKLGDNFTSEASFMTPTYLHMMWARIDLLASILEMGYNFVFTDTDVMWLQDPFQRFYSDADFQIACDQFFGDPYDVNNHPNGGFNFVKSNNRTIKFYKFWYKSREAYPGKHDQDVLNKIKRDPFIRRIGLKMRFLDAAYFGGFCEPSRDFNLVCTMHANCCVGLDNKVHDLGILLDNWTKFMSLPQSMKASPPSSWTVPQKCRMK</sequence>
<dbReference type="InterPro" id="IPR005069">
    <property type="entry name" value="Nucl-diP-sugar_transferase"/>
</dbReference>
<feature type="region of interest" description="Disordered" evidence="1">
    <location>
        <begin position="253"/>
        <end position="272"/>
    </location>
</feature>
<dbReference type="Proteomes" id="UP000327013">
    <property type="component" value="Chromosome 8"/>
</dbReference>
<gene>
    <name evidence="3" type="ORF">FH972_020688</name>
</gene>
<reference evidence="3 4" key="1">
    <citation type="submission" date="2019-06" db="EMBL/GenBank/DDBJ databases">
        <title>A chromosomal-level reference genome of Carpinus fangiana (Coryloideae, Betulaceae).</title>
        <authorList>
            <person name="Yang X."/>
            <person name="Wang Z."/>
            <person name="Zhang L."/>
            <person name="Hao G."/>
            <person name="Liu J."/>
            <person name="Yang Y."/>
        </authorList>
    </citation>
    <scope>NUCLEOTIDE SEQUENCE [LARGE SCALE GENOMIC DNA]</scope>
    <source>
        <strain evidence="3">Cfa_2016G</strain>
        <tissue evidence="3">Leaf</tissue>
    </source>
</reference>
<dbReference type="EMBL" id="CM017328">
    <property type="protein sequence ID" value="KAE8125927.1"/>
    <property type="molecule type" value="Genomic_DNA"/>
</dbReference>
<accession>A0A5N6RVI8</accession>
<evidence type="ECO:0000256" key="1">
    <source>
        <dbReference type="SAM" id="MobiDB-lite"/>
    </source>
</evidence>
<dbReference type="PANTHER" id="PTHR46038">
    <property type="entry name" value="EXPRESSED PROTEIN-RELATED"/>
    <property type="match status" value="1"/>
</dbReference>
<keyword evidence="4" id="KW-1185">Reference proteome</keyword>
<name>A0A5N6RVI8_9ROSI</name>
<evidence type="ECO:0000259" key="2">
    <source>
        <dbReference type="Pfam" id="PF03407"/>
    </source>
</evidence>
<proteinExistence type="predicted"/>